<proteinExistence type="predicted"/>
<comment type="caution">
    <text evidence="1">The sequence shown here is derived from an EMBL/GenBank/DDBJ whole genome shotgun (WGS) entry which is preliminary data.</text>
</comment>
<gene>
    <name evidence="1" type="ORF">JCM19274_2047</name>
</gene>
<dbReference type="AlphaFoldDB" id="A0A090WVX3"/>
<dbReference type="EMBL" id="BBNU01000006">
    <property type="protein sequence ID" value="GAL79539.1"/>
    <property type="molecule type" value="Genomic_DNA"/>
</dbReference>
<evidence type="ECO:0000313" key="1">
    <source>
        <dbReference type="EMBL" id="GAL79539.1"/>
    </source>
</evidence>
<organism evidence="1 2">
    <name type="scientific">Algibacter lectus</name>
    <dbReference type="NCBI Taxonomy" id="221126"/>
    <lineage>
        <taxon>Bacteria</taxon>
        <taxon>Pseudomonadati</taxon>
        <taxon>Bacteroidota</taxon>
        <taxon>Flavobacteriia</taxon>
        <taxon>Flavobacteriales</taxon>
        <taxon>Flavobacteriaceae</taxon>
        <taxon>Algibacter</taxon>
    </lineage>
</organism>
<dbReference type="Proteomes" id="UP000029643">
    <property type="component" value="Unassembled WGS sequence"/>
</dbReference>
<sequence>MLSSLIEKGAEIHPALNQPEKVTNLFPDMKKLNIIESRIKKLEE</sequence>
<reference evidence="1 2" key="1">
    <citation type="journal article" date="2014" name="Genome Announc.">
        <title>Draft Genome Sequences of Marine Flavobacterium Algibacter lectus Strains SS8 and NR4.</title>
        <authorList>
            <person name="Takatani N."/>
            <person name="Nakanishi M."/>
            <person name="Meirelles P."/>
            <person name="Mino S."/>
            <person name="Suda W."/>
            <person name="Oshima K."/>
            <person name="Hattori M."/>
            <person name="Ohkuma M."/>
            <person name="Hosokawa M."/>
            <person name="Miyashita K."/>
            <person name="Thompson F.L."/>
            <person name="Niwa A."/>
            <person name="Sawabe T."/>
            <person name="Sawabe T."/>
        </authorList>
    </citation>
    <scope>NUCLEOTIDE SEQUENCE [LARGE SCALE GENOMIC DNA]</scope>
    <source>
        <strain evidence="2">JCM19274</strain>
    </source>
</reference>
<accession>A0A090WVX3</accession>
<name>A0A090WVX3_9FLAO</name>
<protein>
    <submittedName>
        <fullName evidence="1">Uncharacterized protein</fullName>
    </submittedName>
</protein>
<evidence type="ECO:0000313" key="2">
    <source>
        <dbReference type="Proteomes" id="UP000029643"/>
    </source>
</evidence>